<name>A0ABM6DZG7_9BURK</name>
<accession>A0ABM6DZG7</accession>
<gene>
    <name evidence="1" type="ORF">BI380_03160</name>
</gene>
<keyword evidence="2" id="KW-1185">Reference proteome</keyword>
<proteinExistence type="predicted"/>
<evidence type="ECO:0000313" key="1">
    <source>
        <dbReference type="EMBL" id="AOV00427.1"/>
    </source>
</evidence>
<dbReference type="Proteomes" id="UP000095607">
    <property type="component" value="Chromosome"/>
</dbReference>
<protein>
    <submittedName>
        <fullName evidence="1">Uncharacterized protein</fullName>
    </submittedName>
</protein>
<reference evidence="1 2" key="1">
    <citation type="submission" date="2016-09" db="EMBL/GenBank/DDBJ databases">
        <title>Complete genome sequence of Deltia acidovorans CM13 isolated from murine proximal colonic tissue.</title>
        <authorList>
            <person name="Saffarian A."/>
        </authorList>
    </citation>
    <scope>NUCLEOTIDE SEQUENCE [LARGE SCALE GENOMIC DNA]</scope>
    <source>
        <strain evidence="1 2">CM13</strain>
    </source>
</reference>
<evidence type="ECO:0000313" key="2">
    <source>
        <dbReference type="Proteomes" id="UP000095607"/>
    </source>
</evidence>
<organism evidence="1 2">
    <name type="scientific">Delftia tsuruhatensis</name>
    <dbReference type="NCBI Taxonomy" id="180282"/>
    <lineage>
        <taxon>Bacteria</taxon>
        <taxon>Pseudomonadati</taxon>
        <taxon>Pseudomonadota</taxon>
        <taxon>Betaproteobacteria</taxon>
        <taxon>Burkholderiales</taxon>
        <taxon>Comamonadaceae</taxon>
        <taxon>Delftia</taxon>
    </lineage>
</organism>
<dbReference type="EMBL" id="CP017420">
    <property type="protein sequence ID" value="AOV00427.1"/>
    <property type="molecule type" value="Genomic_DNA"/>
</dbReference>
<sequence>MVDANNVTLGKVVSAARNNITLVTSTGHLMVMSWDGTLPNAQIYYKGTGPGNCSGEGYLNSGSPTTASSIYAKTVVWSLSLGSFMVTSATPQSNGTVLAVMPTGITGFDNSSCGTSTGGQYGWLLQPVTAAQIGLPSPIVAPLRLQ</sequence>